<gene>
    <name evidence="3" type="ORF">ENH_00064170</name>
</gene>
<sequence length="182" mass="18129">MGPPPNFQGYLKGALSRASLLLQSALGAPRGPPSGGGPSRGPPPPRGAPKGPPRGAPGGAPGGPPRGAPGGPPWGAPPSLAAAAASLRGRLAAANEQVGSWALREAPPAFRFKGTKYAAYPGGPPRGGPPGGPWGGPRGGPLEQQKKANLLSLGLLLGSACILIFTPLYLNSLYGQRPSKQH</sequence>
<feature type="compositionally biased region" description="Pro residues" evidence="1">
    <location>
        <begin position="40"/>
        <end position="55"/>
    </location>
</feature>
<evidence type="ECO:0000313" key="4">
    <source>
        <dbReference type="Proteomes" id="UP000030754"/>
    </source>
</evidence>
<proteinExistence type="predicted"/>
<dbReference type="VEuPathDB" id="ToxoDB:ENH_00064170"/>
<accession>U6MYY7</accession>
<reference evidence="3" key="1">
    <citation type="submission" date="2013-10" db="EMBL/GenBank/DDBJ databases">
        <title>Genomic analysis of the causative agents of coccidiosis in chickens.</title>
        <authorList>
            <person name="Reid A.J."/>
            <person name="Blake D."/>
            <person name="Billington K."/>
            <person name="Browne H."/>
            <person name="Dunn M."/>
            <person name="Hung S."/>
            <person name="Kawahara F."/>
            <person name="Miranda-Saavedra D."/>
            <person name="Mourier T."/>
            <person name="Nagra H."/>
            <person name="Otto T.D."/>
            <person name="Rawlings N."/>
            <person name="Sanchez A."/>
            <person name="Sanders M."/>
            <person name="Subramaniam C."/>
            <person name="Tay Y."/>
            <person name="Dear P."/>
            <person name="Doerig C."/>
            <person name="Gruber A."/>
            <person name="Parkinson J."/>
            <person name="Shirley M."/>
            <person name="Wan K.L."/>
            <person name="Berriman M."/>
            <person name="Tomley F."/>
            <person name="Pain A."/>
        </authorList>
    </citation>
    <scope>NUCLEOTIDE SEQUENCE [LARGE SCALE GENOMIC DNA]</scope>
    <source>
        <strain evidence="3">Houghton</strain>
    </source>
</reference>
<dbReference type="RefSeq" id="XP_013437633.1">
    <property type="nucleotide sequence ID" value="XM_013582179.1"/>
</dbReference>
<evidence type="ECO:0000313" key="3">
    <source>
        <dbReference type="EMBL" id="CDJ69166.1"/>
    </source>
</evidence>
<organism evidence="3 4">
    <name type="scientific">Eimeria necatrix</name>
    <dbReference type="NCBI Taxonomy" id="51315"/>
    <lineage>
        <taxon>Eukaryota</taxon>
        <taxon>Sar</taxon>
        <taxon>Alveolata</taxon>
        <taxon>Apicomplexa</taxon>
        <taxon>Conoidasida</taxon>
        <taxon>Coccidia</taxon>
        <taxon>Eucoccidiorida</taxon>
        <taxon>Eimeriorina</taxon>
        <taxon>Eimeriidae</taxon>
        <taxon>Eimeria</taxon>
    </lineage>
</organism>
<keyword evidence="2" id="KW-0812">Transmembrane</keyword>
<dbReference type="EMBL" id="HG725669">
    <property type="protein sequence ID" value="CDJ69166.1"/>
    <property type="molecule type" value="Genomic_DNA"/>
</dbReference>
<keyword evidence="2" id="KW-0472">Membrane</keyword>
<evidence type="ECO:0000256" key="1">
    <source>
        <dbReference type="SAM" id="MobiDB-lite"/>
    </source>
</evidence>
<reference evidence="3" key="2">
    <citation type="submission" date="2013-10" db="EMBL/GenBank/DDBJ databases">
        <authorList>
            <person name="Aslett M."/>
        </authorList>
    </citation>
    <scope>NUCLEOTIDE SEQUENCE [LARGE SCALE GENOMIC DNA]</scope>
    <source>
        <strain evidence="3">Houghton</strain>
    </source>
</reference>
<feature type="region of interest" description="Disordered" evidence="1">
    <location>
        <begin position="23"/>
        <end position="80"/>
    </location>
</feature>
<name>U6MYY7_9EIME</name>
<dbReference type="AlphaFoldDB" id="U6MYY7"/>
<dbReference type="GeneID" id="25476554"/>
<dbReference type="Proteomes" id="UP000030754">
    <property type="component" value="Unassembled WGS sequence"/>
</dbReference>
<feature type="region of interest" description="Disordered" evidence="1">
    <location>
        <begin position="118"/>
        <end position="143"/>
    </location>
</feature>
<feature type="compositionally biased region" description="Pro residues" evidence="1">
    <location>
        <begin position="122"/>
        <end position="132"/>
    </location>
</feature>
<feature type="transmembrane region" description="Helical" evidence="2">
    <location>
        <begin position="148"/>
        <end position="170"/>
    </location>
</feature>
<keyword evidence="4" id="KW-1185">Reference proteome</keyword>
<feature type="compositionally biased region" description="Pro residues" evidence="1">
    <location>
        <begin position="62"/>
        <end position="76"/>
    </location>
</feature>
<keyword evidence="2" id="KW-1133">Transmembrane helix</keyword>
<evidence type="ECO:0000256" key="2">
    <source>
        <dbReference type="SAM" id="Phobius"/>
    </source>
</evidence>
<protein>
    <submittedName>
        <fullName evidence="3">Uncharacterized protein</fullName>
    </submittedName>
</protein>